<feature type="region of interest" description="Disordered" evidence="3">
    <location>
        <begin position="201"/>
        <end position="238"/>
    </location>
</feature>
<feature type="compositionally biased region" description="Low complexity" evidence="3">
    <location>
        <begin position="914"/>
        <end position="925"/>
    </location>
</feature>
<dbReference type="GO" id="GO:0005634">
    <property type="term" value="C:nucleus"/>
    <property type="evidence" value="ECO:0007669"/>
    <property type="project" value="TreeGrafter"/>
</dbReference>
<feature type="compositionally biased region" description="Basic and acidic residues" evidence="3">
    <location>
        <begin position="323"/>
        <end position="338"/>
    </location>
</feature>
<sequence length="1414" mass="159928">MSQESVTNDKQLSTSKDKGDEAIISMSVAGEVTDTSIMEVGRSRPQFQYSREELMLIKSLPLSKRRPDFLDTSYNKYVLYLFSRGVWDPERWHSGRKRSDTPPKDERTGRGDQVTENHNKRRNGDPRERIRKEQDGIVLSPQRRSFNSGCFVNVNQPSNRRPESPIGKTEVSHREPVRRIGSGRILTRDIWDFRPENEKLEPAFRSGAGGTSMRDRDNRDIRDGKDRENARERDRDRDNLRERDERNERFERRSFGRDYSDRERERDRDRATERNDRNHQSERDKDRGRERRFSNDRRRTYSENRSDADEPEWFSSGPTSQHDTIELRGFEDIPEEKAVNNNNSNTKNKKQTPVQKKRGKKNSLEKDEKQNENSTGPKGRSTPTTMDQSLNVVVAPHSPISEQNESSSLVQKTNHDSNVSAMTEQSCETTDNSSTINQNQEDSHPDFNLDEFLKSDTFPGVPGLLTNGVGSNGGSCSRFSQWFKRESPVQQVDSRRTSIQDDILNNLLNDITEPNIQIPSVTESNTYFAPISPANTTTTNNTTSNTTSVKLLEMLQRGNKSSQNGQGDAANTVIPMMKSSSIKDMEVGGKIVHSLEELEARMRGGVPPPTSSTDQPHVNKTEEDLSAFKKLLAQVTGGQAIPAANGPISQKQPVTLIQLLNSQLKTQPIAPQQSVPEPMHTTTFNHVGSIGPTQHPHQAQMQHENLMKVLQIQQQQKQHHQQQQHSDMLSMMMGGQRMLGMSPVPPEMQIMLSNAPTSQELLQRPEAQAIIQGLQQGEITRQHLIQQLQNPAMQHRHREVLVNILKMYGGTTPRTISPHPSAPTPQDHILQQMLYQQQQQRIPSPMNNAYCPPSIISPNLTASPSTLTVQHPVMQHRVPSPREIVMHAQSIMQSALIKKKLEEQRENFRKRQDQQQQQQQQQAQQRASSPVNSPAKQTMSPTPLAFTPTSVLRKMTADKEPEGANQSNHQLESNYLYSSIINENRNNIYHNAFNLKKNIYTQKSAFYNNAIELTNHIKHGSISEIGTSKNLHELNNNSNNNIEIEESALKDKYSSSFQQQKDSNNNSDLNVEQNFVYETKKLNENINKESNTNDTNNNNSPLILDKLLTEQFEIETIIVDNNNILEKIEENKISILQNDEIAISFLLICNSNDPSKLGTQSQTSQMQQMQSAVQLLTQGVLSRHNTLRPQSVQSTWSNPTIKQHPGRPIVKGGGGGGGNGGNQFQYGGNSDFQQQQQQQQQQHRTVSSVYGNPARSKHTMTSSIAHHNVPQYNVAQNSMINQRSNSMNNQMKIQQAPSHLANMQHQPPQQQQRILNSQMQMVLNQNYNSSRADGRVMRSQQLNMPVGRQASPGLGYVGSNGGDLSPTSNQLARWFSPELLAQARAGKLPELVQTNVLSLEELERLQHASTTVHN</sequence>
<feature type="compositionally biased region" description="Basic and acidic residues" evidence="3">
    <location>
        <begin position="362"/>
        <end position="371"/>
    </location>
</feature>
<dbReference type="OrthoDB" id="8916892at2759"/>
<dbReference type="GO" id="GO:0003743">
    <property type="term" value="F:translation initiation factor activity"/>
    <property type="evidence" value="ECO:0007669"/>
    <property type="project" value="UniProtKB-KW"/>
</dbReference>
<feature type="compositionally biased region" description="Polar residues" evidence="3">
    <location>
        <begin position="926"/>
        <end position="941"/>
    </location>
</feature>
<protein>
    <submittedName>
        <fullName evidence="4">Eukaryotic translation initiation factor</fullName>
    </submittedName>
</protein>
<feature type="compositionally biased region" description="Low complexity" evidence="3">
    <location>
        <begin position="1222"/>
        <end position="1242"/>
    </location>
</feature>
<feature type="region of interest" description="Disordered" evidence="3">
    <location>
        <begin position="399"/>
        <end position="443"/>
    </location>
</feature>
<feature type="compositionally biased region" description="Polar residues" evidence="3">
    <location>
        <begin position="400"/>
        <end position="440"/>
    </location>
</feature>
<dbReference type="PANTHER" id="PTHR12269">
    <property type="entry name" value="EUKARYOTIC TRANSLATION INITIATION FACTOR 4E TRANSPORTER"/>
    <property type="match status" value="1"/>
</dbReference>
<feature type="compositionally biased region" description="Polar residues" evidence="3">
    <location>
        <begin position="1"/>
        <end position="14"/>
    </location>
</feature>
<dbReference type="InterPro" id="IPR018862">
    <property type="entry name" value="eIF4E-T"/>
</dbReference>
<feature type="region of interest" description="Disordered" evidence="3">
    <location>
        <begin position="258"/>
        <end position="386"/>
    </location>
</feature>
<dbReference type="STRING" id="94128.A0A2A3EB64"/>
<proteinExistence type="predicted"/>
<evidence type="ECO:0000256" key="3">
    <source>
        <dbReference type="SAM" id="MobiDB-lite"/>
    </source>
</evidence>
<gene>
    <name evidence="4" type="ORF">APICC_03569</name>
</gene>
<feature type="region of interest" description="Disordered" evidence="3">
    <location>
        <begin position="1"/>
        <end position="22"/>
    </location>
</feature>
<keyword evidence="4" id="KW-0396">Initiation factor</keyword>
<name>A0A2A3EB64_APICC</name>
<feature type="compositionally biased region" description="Basic and acidic residues" evidence="3">
    <location>
        <begin position="258"/>
        <end position="308"/>
    </location>
</feature>
<feature type="region of interest" description="Disordered" evidence="3">
    <location>
        <begin position="1188"/>
        <end position="1247"/>
    </location>
</feature>
<feature type="region of interest" description="Disordered" evidence="3">
    <location>
        <begin position="905"/>
        <end position="946"/>
    </location>
</feature>
<evidence type="ECO:0000313" key="4">
    <source>
        <dbReference type="EMBL" id="PBC28965.1"/>
    </source>
</evidence>
<accession>A0A2A3EB64</accession>
<feature type="compositionally biased region" description="Polar residues" evidence="3">
    <location>
        <begin position="142"/>
        <end position="159"/>
    </location>
</feature>
<dbReference type="PANTHER" id="PTHR12269:SF1">
    <property type="entry name" value="EUKARYOTIC TRANSLATION INITIATION FACTOR 4E TRANSPORTER"/>
    <property type="match status" value="1"/>
</dbReference>
<evidence type="ECO:0000256" key="2">
    <source>
        <dbReference type="ARBA" id="ARBA00022490"/>
    </source>
</evidence>
<keyword evidence="5" id="KW-1185">Reference proteome</keyword>
<feature type="compositionally biased region" description="Polar residues" evidence="3">
    <location>
        <begin position="1188"/>
        <end position="1201"/>
    </location>
</feature>
<feature type="compositionally biased region" description="Polar residues" evidence="3">
    <location>
        <begin position="372"/>
        <end position="386"/>
    </location>
</feature>
<reference evidence="4 5" key="1">
    <citation type="submission" date="2014-07" db="EMBL/GenBank/DDBJ databases">
        <title>Genomic and transcriptomic analysis on Apis cerana provide comprehensive insights into honey bee biology.</title>
        <authorList>
            <person name="Diao Q."/>
            <person name="Sun L."/>
            <person name="Zheng H."/>
            <person name="Zheng H."/>
            <person name="Xu S."/>
            <person name="Wang S."/>
            <person name="Zeng Z."/>
            <person name="Hu F."/>
            <person name="Su S."/>
            <person name="Wu J."/>
        </authorList>
    </citation>
    <scope>NUCLEOTIDE SEQUENCE [LARGE SCALE GENOMIC DNA]</scope>
    <source>
        <tissue evidence="4">Pupae without intestine</tissue>
    </source>
</reference>
<organism evidence="4 5">
    <name type="scientific">Apis cerana cerana</name>
    <name type="common">Oriental honeybee</name>
    <dbReference type="NCBI Taxonomy" id="94128"/>
    <lineage>
        <taxon>Eukaryota</taxon>
        <taxon>Metazoa</taxon>
        <taxon>Ecdysozoa</taxon>
        <taxon>Arthropoda</taxon>
        <taxon>Hexapoda</taxon>
        <taxon>Insecta</taxon>
        <taxon>Pterygota</taxon>
        <taxon>Neoptera</taxon>
        <taxon>Endopterygota</taxon>
        <taxon>Hymenoptera</taxon>
        <taxon>Apocrita</taxon>
        <taxon>Aculeata</taxon>
        <taxon>Apoidea</taxon>
        <taxon>Anthophila</taxon>
        <taxon>Apidae</taxon>
        <taxon>Apis</taxon>
    </lineage>
</organism>
<keyword evidence="2" id="KW-0963">Cytoplasm</keyword>
<comment type="subcellular location">
    <subcellularLocation>
        <location evidence="1">Cytoplasm</location>
    </subcellularLocation>
</comment>
<dbReference type="GO" id="GO:0003729">
    <property type="term" value="F:mRNA binding"/>
    <property type="evidence" value="ECO:0007669"/>
    <property type="project" value="TreeGrafter"/>
</dbReference>
<feature type="compositionally biased region" description="Basic and acidic residues" evidence="3">
    <location>
        <begin position="91"/>
        <end position="135"/>
    </location>
</feature>
<feature type="region of interest" description="Disordered" evidence="3">
    <location>
        <begin position="91"/>
        <end position="176"/>
    </location>
</feature>
<dbReference type="GO" id="GO:0017148">
    <property type="term" value="P:negative regulation of translation"/>
    <property type="evidence" value="ECO:0007669"/>
    <property type="project" value="TreeGrafter"/>
</dbReference>
<keyword evidence="4" id="KW-0648">Protein biosynthesis</keyword>
<evidence type="ECO:0000256" key="1">
    <source>
        <dbReference type="ARBA" id="ARBA00004496"/>
    </source>
</evidence>
<dbReference type="EMBL" id="KZ288295">
    <property type="protein sequence ID" value="PBC28965.1"/>
    <property type="molecule type" value="Genomic_DNA"/>
</dbReference>
<evidence type="ECO:0000313" key="5">
    <source>
        <dbReference type="Proteomes" id="UP000242457"/>
    </source>
</evidence>
<dbReference type="GO" id="GO:0036464">
    <property type="term" value="C:cytoplasmic ribonucleoprotein granule"/>
    <property type="evidence" value="ECO:0007669"/>
    <property type="project" value="UniProtKB-ARBA"/>
</dbReference>
<dbReference type="Pfam" id="PF10477">
    <property type="entry name" value="EIF4E-T"/>
    <property type="match status" value="2"/>
</dbReference>
<feature type="compositionally biased region" description="Basic residues" evidence="3">
    <location>
        <begin position="347"/>
        <end position="361"/>
    </location>
</feature>
<feature type="compositionally biased region" description="Gly residues" evidence="3">
    <location>
        <begin position="1211"/>
        <end position="1221"/>
    </location>
</feature>
<feature type="compositionally biased region" description="Basic and acidic residues" evidence="3">
    <location>
        <begin position="213"/>
        <end position="238"/>
    </location>
</feature>
<dbReference type="Proteomes" id="UP000242457">
    <property type="component" value="Unassembled WGS sequence"/>
</dbReference>